<evidence type="ECO:0000313" key="2">
    <source>
        <dbReference type="Proteomes" id="UP000790377"/>
    </source>
</evidence>
<dbReference type="Proteomes" id="UP000790377">
    <property type="component" value="Unassembled WGS sequence"/>
</dbReference>
<comment type="caution">
    <text evidence="1">The sequence shown here is derived from an EMBL/GenBank/DDBJ whole genome shotgun (WGS) entry which is preliminary data.</text>
</comment>
<sequence length="1135" mass="120180">MANIDKTDTGLSDLNPSNGPAIAQILNSSPGDSANKSADEPPVKNSDLVSSDKSSNSPNSASPANSAAPSRPSPASGLSNPHTPLTVPHPKKFSAVNINKKFLQKNSGSAGSASISSNLITAKSGSPVPRPTTQSLNSHSRLVAAKLTATPQLSTTTGPGWSRPSSATPPVSASPSTSSNVPPSHPAPPLPASIPAAPQLPHAGKVIQPQPRAAAATATTARKNGPSKPAWGNANAAASSLAENAAANEFPTAAEVAHGSILSRKAKVADVTKTNGGPPSKQVSLEEADTFRGVHLNPNAHHWDEMEEDGDDFLGGVIEFGDGRQYKISPADIPPPQTSVDASGVFLEAGDISLTSDGPVSKEERFADDFDRSWPRSKTSTSVTHHDSPSHAMRQASSSPTSSHPSRSPSESSRVLFNERSNRLEPYSSSNSASRHAFAAGPQPPGRRGSHFDASLSPVDNRGGRDIPPQSPVQPVQLLQKPPGSIDVPRGRGFANGYSSGSFAKPRDKDGMPHHSPNVPTGQGSGRGRELHTSFAGRDRRDSAGEGRSRLLSNMGPPQLPGSFRDTSRQHPPHLPQVNASLPPRRLSSREPASRASSVAPGESPKSLGVGNALVASPVLSQASIHSEAPAPLSTVSVDLEDAHKTAMHLSAERAKQRRQREEEEREKEKDRARRKAAELEEKMKTPNEAKKPVDQEEAIQIIESAVSAVKQIAPEGLELPKSQHSDIPGPKPSALRAQSGRPPSLKPIPRPTLSNRPPPTPNTAGMDHPSTAGQVESWRSKANPLPPSTPARKNAPLSPSTPRHPVAHPAAPQPPPMLHAVEEPVTAVAGENLEEVDFADIGKFVGTTESSSSSNVLSASERKEEGPTRPPRPVASDFFEDASPLSKSTTDAWRRKTSADFRRPSRSGSVLSQDDVRSLGKRRDSETATSVSVAAASLSDITAPSTLADTSIGESHASGQVLTVPSLISPQQRTPRTATSYREAPMSALDDVISRIKGALDNMHAVDPSKDSSSLGSLDPDTSISSLKINSQPLVSVRAIREPRWLPPALRPRQFNFDQDQEVFDVTRCEPPRSPKPAWNAFIVRIPGISRPMEPMSKKQAHYAKNTTGLLSERYLVSQTTGVQRKNKISTVPP</sequence>
<reference evidence="1" key="1">
    <citation type="journal article" date="2021" name="New Phytol.">
        <title>Evolutionary innovations through gain and loss of genes in the ectomycorrhizal Boletales.</title>
        <authorList>
            <person name="Wu G."/>
            <person name="Miyauchi S."/>
            <person name="Morin E."/>
            <person name="Kuo A."/>
            <person name="Drula E."/>
            <person name="Varga T."/>
            <person name="Kohler A."/>
            <person name="Feng B."/>
            <person name="Cao Y."/>
            <person name="Lipzen A."/>
            <person name="Daum C."/>
            <person name="Hundley H."/>
            <person name="Pangilinan J."/>
            <person name="Johnson J."/>
            <person name="Barry K."/>
            <person name="LaButti K."/>
            <person name="Ng V."/>
            <person name="Ahrendt S."/>
            <person name="Min B."/>
            <person name="Choi I.G."/>
            <person name="Park H."/>
            <person name="Plett J.M."/>
            <person name="Magnuson J."/>
            <person name="Spatafora J.W."/>
            <person name="Nagy L.G."/>
            <person name="Henrissat B."/>
            <person name="Grigoriev I.V."/>
            <person name="Yang Z.L."/>
            <person name="Xu J."/>
            <person name="Martin F.M."/>
        </authorList>
    </citation>
    <scope>NUCLEOTIDE SEQUENCE</scope>
    <source>
        <strain evidence="1">ATCC 28755</strain>
    </source>
</reference>
<proteinExistence type="predicted"/>
<protein>
    <submittedName>
        <fullName evidence="1">Uncharacterized protein</fullName>
    </submittedName>
</protein>
<evidence type="ECO:0000313" key="1">
    <source>
        <dbReference type="EMBL" id="KAH7914497.1"/>
    </source>
</evidence>
<keyword evidence="2" id="KW-1185">Reference proteome</keyword>
<gene>
    <name evidence="1" type="ORF">BJ138DRAFT_386877</name>
</gene>
<accession>A0ACB8AMK6</accession>
<name>A0ACB8AMK6_9AGAM</name>
<organism evidence="1 2">
    <name type="scientific">Hygrophoropsis aurantiaca</name>
    <dbReference type="NCBI Taxonomy" id="72124"/>
    <lineage>
        <taxon>Eukaryota</taxon>
        <taxon>Fungi</taxon>
        <taxon>Dikarya</taxon>
        <taxon>Basidiomycota</taxon>
        <taxon>Agaricomycotina</taxon>
        <taxon>Agaricomycetes</taxon>
        <taxon>Agaricomycetidae</taxon>
        <taxon>Boletales</taxon>
        <taxon>Coniophorineae</taxon>
        <taxon>Hygrophoropsidaceae</taxon>
        <taxon>Hygrophoropsis</taxon>
    </lineage>
</organism>
<dbReference type="EMBL" id="MU267613">
    <property type="protein sequence ID" value="KAH7914497.1"/>
    <property type="molecule type" value="Genomic_DNA"/>
</dbReference>